<dbReference type="InterPro" id="IPR022735">
    <property type="entry name" value="bMERB_dom"/>
</dbReference>
<feature type="region of interest" description="Disordered" evidence="5">
    <location>
        <begin position="958"/>
        <end position="1005"/>
    </location>
</feature>
<feature type="region of interest" description="Disordered" evidence="5">
    <location>
        <begin position="745"/>
        <end position="768"/>
    </location>
</feature>
<dbReference type="InterPro" id="IPR001781">
    <property type="entry name" value="Znf_LIM"/>
</dbReference>
<dbReference type="Pfam" id="PF12130">
    <property type="entry name" value="bMERB_dom"/>
    <property type="match status" value="1"/>
</dbReference>
<feature type="compositionally biased region" description="Basic and acidic residues" evidence="5">
    <location>
        <begin position="436"/>
        <end position="464"/>
    </location>
</feature>
<dbReference type="Proteomes" id="UP001652680">
    <property type="component" value="Unassembled WGS sequence"/>
</dbReference>
<feature type="compositionally biased region" description="Basic and acidic residues" evidence="5">
    <location>
        <begin position="977"/>
        <end position="993"/>
    </location>
</feature>
<feature type="compositionally biased region" description="Basic and acidic residues" evidence="5">
    <location>
        <begin position="490"/>
        <end position="505"/>
    </location>
</feature>
<reference evidence="9" key="2">
    <citation type="submission" date="2025-05" db="UniProtKB">
        <authorList>
            <consortium name="EnsemblMetazoa"/>
        </authorList>
    </citation>
    <scope>IDENTIFICATION</scope>
</reference>
<dbReference type="InterPro" id="IPR050540">
    <property type="entry name" value="F-actin_Monoox_Mical"/>
</dbReference>
<dbReference type="EnsemblMetazoa" id="XM_017114409.2">
    <property type="protein sequence ID" value="XP_016969898.2"/>
    <property type="gene ID" value="LOC108037765"/>
</dbReference>
<feature type="region of interest" description="Disordered" evidence="5">
    <location>
        <begin position="239"/>
        <end position="330"/>
    </location>
</feature>
<feature type="compositionally biased region" description="Basic and acidic residues" evidence="5">
    <location>
        <begin position="958"/>
        <end position="967"/>
    </location>
</feature>
<accession>A0ABM5GV28</accession>
<dbReference type="PANTHER" id="PTHR23167:SF84">
    <property type="entry name" value="ALPHA ACTININ 3-RELATED"/>
    <property type="match status" value="1"/>
</dbReference>
<dbReference type="SUPFAM" id="SSF47576">
    <property type="entry name" value="Calponin-homology domain, CH-domain"/>
    <property type="match status" value="1"/>
</dbReference>
<reference evidence="10" key="1">
    <citation type="journal article" date="2021" name="Elife">
        <title>Highly contiguous assemblies of 101 drosophilid genomes.</title>
        <authorList>
            <person name="Kim B.Y."/>
            <person name="Wang J.R."/>
            <person name="Miller D.E."/>
            <person name="Barmina O."/>
            <person name="Delaney E."/>
            <person name="Thompson A."/>
            <person name="Comeault A.A."/>
            <person name="Peede D."/>
            <person name="D'Agostino E.R."/>
            <person name="Pelaez J."/>
            <person name="Aguilar J.M."/>
            <person name="Haji D."/>
            <person name="Matsunaga T."/>
            <person name="Armstrong E.E."/>
            <person name="Zych M."/>
            <person name="Ogawa Y."/>
            <person name="Stamenkovic-Radak M."/>
            <person name="Jelic M."/>
            <person name="Veselinovic M.S."/>
            <person name="Tanaskovic M."/>
            <person name="Eric P."/>
            <person name="Gao J.J."/>
            <person name="Katoh T.K."/>
            <person name="Toda M.J."/>
            <person name="Watabe H."/>
            <person name="Watada M."/>
            <person name="Davis J.S."/>
            <person name="Moyle L.C."/>
            <person name="Manoli G."/>
            <person name="Bertolini E."/>
            <person name="Kostal V."/>
            <person name="Hawley R.S."/>
            <person name="Takahashi A."/>
            <person name="Jones C.D."/>
            <person name="Price D.K."/>
            <person name="Whiteman N."/>
            <person name="Kopp A."/>
            <person name="Matute D.R."/>
            <person name="Petrov D.A."/>
        </authorList>
    </citation>
    <scope>NUCLEOTIDE SEQUENCE [LARGE SCALE GENOMIC DNA]</scope>
</reference>
<dbReference type="PROSITE" id="PS50023">
    <property type="entry name" value="LIM_DOMAIN_2"/>
    <property type="match status" value="1"/>
</dbReference>
<name>A0ABM5GV28_DRORH</name>
<evidence type="ECO:0000259" key="7">
    <source>
        <dbReference type="PROSITE" id="PS50023"/>
    </source>
</evidence>
<sequence>MTERRGTQGTKALEYWCRVITQGYNGVKIENMTTSWRNGLAFCAIIHHFRPDLIDFDQLKAADIYENNDLAFTTAEKYLGIPALLDAADMVSYEVPDRLSILTYLSQFYKVLGKSLKIPKPEESFPDESEPPQKIMHIVGMPRRDKCQKCELPVFLAERVLVGKRAYHRTCLKCARCGSLLTPGSFYETEVNNIYCCETCPDEESETESEIVELKTSNIDPAIGQILVAASPDHFNDYKNKEDLEDNNKPLSTTENPLVTETPSNLDKENEVVIEKTIPSELNEDDRATRSIQPENNKPISSEQKENEKPIITEQTIDPTNDSVNPDLRQKPNTCTVALDEEDGILSEEATTLTTVEKLNEPEDTSSTSELPIPELPLSPIPELPLSPIPEPPLSPIPESNTQEDIKTEHNINCNTENEIFSKTESCSKQEEYIFKQKDLETPKETIETKETETHYPEDLNPFKDDDDSSKGANPFDSSDDEVELLKTIPHQEGKGSILKRDKVVPPRPPPPKIGLAVSKPSEDQHSSPTLSQGKKLPMPTPRISISKPATAANSMTHQDQKNNFNISSSSTEHLDSSRPFDRGADDRGSSVSLPSSIAPRKPLRASGATPLKSEDLSPTTSLSSITSPTRKKRQAPLPPKQVDFESEPGFSKLSDEQKALLHNQHKTYNQSDSTRRLIPLDQSLLSDETTESSNYEDSLNTSNVDEEVNIVYRRILVPPTQPENKEDKKTPIVYNDFDRNVSPLGYNKSTHGKWKRRKGPAPAVPIPPRKVLQRLPLQEIRHEFEIIAVQQLGLEKQGVILEKMIRDRCERSLDARENTNEEPGASTTDGSESTDSQITNSKEVEDLILQLFELVNEKNELFRRQAELMYLRRQHRLEQEQADIEHEIRVLMGQPEHNKTDSDKAHEEVLINRLVKVVEMRNEVIDSLETDRVREAREDMSIKNRLHIYNSEREEPAILKSADKSSKKLSKKERKKLKEENKLGRGKKSDLDKDVDESEPAPVLEKGKKKRNLFFLKM</sequence>
<feature type="compositionally biased region" description="Polar residues" evidence="5">
    <location>
        <begin position="249"/>
        <end position="265"/>
    </location>
</feature>
<organism evidence="9 10">
    <name type="scientific">Drosophila rhopaloa</name>
    <name type="common">Fruit fly</name>
    <dbReference type="NCBI Taxonomy" id="1041015"/>
    <lineage>
        <taxon>Eukaryota</taxon>
        <taxon>Metazoa</taxon>
        <taxon>Ecdysozoa</taxon>
        <taxon>Arthropoda</taxon>
        <taxon>Hexapoda</taxon>
        <taxon>Insecta</taxon>
        <taxon>Pterygota</taxon>
        <taxon>Neoptera</taxon>
        <taxon>Endopterygota</taxon>
        <taxon>Diptera</taxon>
        <taxon>Brachycera</taxon>
        <taxon>Muscomorpha</taxon>
        <taxon>Ephydroidea</taxon>
        <taxon>Drosophilidae</taxon>
        <taxon>Drosophila</taxon>
        <taxon>Sophophora</taxon>
    </lineage>
</organism>
<evidence type="ECO:0000259" key="8">
    <source>
        <dbReference type="PROSITE" id="PS51848"/>
    </source>
</evidence>
<evidence type="ECO:0000313" key="9">
    <source>
        <dbReference type="EnsemblMetazoa" id="XP_016969898.2"/>
    </source>
</evidence>
<feature type="compositionally biased region" description="Polar residues" evidence="5">
    <location>
        <begin position="552"/>
        <end position="572"/>
    </location>
</feature>
<dbReference type="InterPro" id="IPR036872">
    <property type="entry name" value="CH_dom_sf"/>
</dbReference>
<dbReference type="Pfam" id="PF00412">
    <property type="entry name" value="LIM"/>
    <property type="match status" value="1"/>
</dbReference>
<feature type="compositionally biased region" description="Polar residues" evidence="5">
    <location>
        <begin position="290"/>
        <end position="302"/>
    </location>
</feature>
<feature type="compositionally biased region" description="Pro residues" evidence="5">
    <location>
        <begin position="374"/>
        <end position="396"/>
    </location>
</feature>
<feature type="compositionally biased region" description="Polar residues" evidence="5">
    <location>
        <begin position="826"/>
        <end position="839"/>
    </location>
</feature>
<feature type="domain" description="LIM zinc-binding" evidence="7">
    <location>
        <begin position="145"/>
        <end position="207"/>
    </location>
</feature>
<evidence type="ECO:0000256" key="1">
    <source>
        <dbReference type="ARBA" id="ARBA00022723"/>
    </source>
</evidence>
<feature type="compositionally biased region" description="Basic and acidic residues" evidence="5">
    <location>
        <begin position="573"/>
        <end position="589"/>
    </location>
</feature>
<dbReference type="PROSITE" id="PS51848">
    <property type="entry name" value="BMERB"/>
    <property type="match status" value="1"/>
</dbReference>
<feature type="domain" description="BMERB" evidence="8">
    <location>
        <begin position="766"/>
        <end position="945"/>
    </location>
</feature>
<dbReference type="PROSITE" id="PS00478">
    <property type="entry name" value="LIM_DOMAIN_1"/>
    <property type="match status" value="1"/>
</dbReference>
<feature type="region of interest" description="Disordered" evidence="5">
    <location>
        <begin position="357"/>
        <end position="403"/>
    </location>
</feature>
<evidence type="ECO:0000259" key="6">
    <source>
        <dbReference type="PROSITE" id="PS50021"/>
    </source>
</evidence>
<evidence type="ECO:0000256" key="3">
    <source>
        <dbReference type="ARBA" id="ARBA00023038"/>
    </source>
</evidence>
<dbReference type="SMART" id="SM01203">
    <property type="entry name" value="DUF3585"/>
    <property type="match status" value="1"/>
</dbReference>
<feature type="compositionally biased region" description="Basic and acidic residues" evidence="5">
    <location>
        <begin position="239"/>
        <end position="248"/>
    </location>
</feature>
<dbReference type="RefSeq" id="XP_016969898.2">
    <property type="nucleotide sequence ID" value="XM_017114409.2"/>
</dbReference>
<dbReference type="Gene3D" id="2.10.110.10">
    <property type="entry name" value="Cysteine Rich Protein"/>
    <property type="match status" value="1"/>
</dbReference>
<dbReference type="CDD" id="cd09400">
    <property type="entry name" value="LIM_like_1"/>
    <property type="match status" value="1"/>
</dbReference>
<dbReference type="SMART" id="SM00132">
    <property type="entry name" value="LIM"/>
    <property type="match status" value="1"/>
</dbReference>
<dbReference type="GeneID" id="108037765"/>
<feature type="region of interest" description="Disordered" evidence="5">
    <location>
        <begin position="814"/>
        <end position="839"/>
    </location>
</feature>
<dbReference type="SUPFAM" id="SSF57716">
    <property type="entry name" value="Glucocorticoid receptor-like (DNA-binding domain)"/>
    <property type="match status" value="1"/>
</dbReference>
<protein>
    <recommendedName>
        <fullName evidence="11">MICAL-like protein 1</fullName>
    </recommendedName>
</protein>
<feature type="region of interest" description="Disordered" evidence="5">
    <location>
        <begin position="436"/>
        <end position="658"/>
    </location>
</feature>
<keyword evidence="1 4" id="KW-0479">Metal-binding</keyword>
<proteinExistence type="predicted"/>
<evidence type="ECO:0000256" key="5">
    <source>
        <dbReference type="SAM" id="MobiDB-lite"/>
    </source>
</evidence>
<dbReference type="SMART" id="SM00033">
    <property type="entry name" value="CH"/>
    <property type="match status" value="1"/>
</dbReference>
<dbReference type="PROSITE" id="PS50021">
    <property type="entry name" value="CH"/>
    <property type="match status" value="1"/>
</dbReference>
<keyword evidence="2 4" id="KW-0862">Zinc</keyword>
<evidence type="ECO:0000256" key="2">
    <source>
        <dbReference type="ARBA" id="ARBA00022833"/>
    </source>
</evidence>
<evidence type="ECO:0008006" key="11">
    <source>
        <dbReference type="Google" id="ProtNLM"/>
    </source>
</evidence>
<dbReference type="InterPro" id="IPR001715">
    <property type="entry name" value="CH_dom"/>
</dbReference>
<evidence type="ECO:0000313" key="10">
    <source>
        <dbReference type="Proteomes" id="UP001652680"/>
    </source>
</evidence>
<keyword evidence="10" id="KW-1185">Reference proteome</keyword>
<feature type="compositionally biased region" description="Basic residues" evidence="5">
    <location>
        <begin position="751"/>
        <end position="760"/>
    </location>
</feature>
<keyword evidence="3 4" id="KW-0440">LIM domain</keyword>
<feature type="compositionally biased region" description="Polar residues" evidence="5">
    <location>
        <begin position="313"/>
        <end position="324"/>
    </location>
</feature>
<dbReference type="Pfam" id="PF00307">
    <property type="entry name" value="CH"/>
    <property type="match status" value="1"/>
</dbReference>
<evidence type="ECO:0000256" key="4">
    <source>
        <dbReference type="PROSITE-ProRule" id="PRU00125"/>
    </source>
</evidence>
<dbReference type="PANTHER" id="PTHR23167">
    <property type="entry name" value="CALPONIN HOMOLOGY DOMAIN-CONTAINING PROTEIN DDB_G0272472-RELATED"/>
    <property type="match status" value="1"/>
</dbReference>
<feature type="compositionally biased region" description="Low complexity" evidence="5">
    <location>
        <begin position="617"/>
        <end position="629"/>
    </location>
</feature>
<feature type="domain" description="Calponin-homology (CH)" evidence="6">
    <location>
        <begin position="7"/>
        <end position="113"/>
    </location>
</feature>
<dbReference type="Gene3D" id="1.10.418.10">
    <property type="entry name" value="Calponin-like domain"/>
    <property type="match status" value="1"/>
</dbReference>